<feature type="transmembrane region" description="Helical" evidence="1">
    <location>
        <begin position="59"/>
        <end position="78"/>
    </location>
</feature>
<gene>
    <name evidence="2" type="ORF">SAMN05216210_3076</name>
</gene>
<sequence>MPLLAPSASAPVLIFYLFSGALTVNMSTALAVIGNILAFLIFGLGLIAPLTPSEGMPSIGSLITFVGLPLVFILNAWRHYTHQISKYAVVIQAMGIIGFTGWLLLTQAGAFASSS</sequence>
<feature type="transmembrane region" description="Helical" evidence="1">
    <location>
        <begin position="84"/>
        <end position="105"/>
    </location>
</feature>
<feature type="transmembrane region" description="Helical" evidence="1">
    <location>
        <begin position="29"/>
        <end position="47"/>
    </location>
</feature>
<reference evidence="3" key="1">
    <citation type="submission" date="2016-10" db="EMBL/GenBank/DDBJ databases">
        <authorList>
            <person name="Varghese N."/>
            <person name="Submissions S."/>
        </authorList>
    </citation>
    <scope>NUCLEOTIDE SEQUENCE [LARGE SCALE GENOMIC DNA]</scope>
    <source>
        <strain evidence="3">CECT 8338</strain>
    </source>
</reference>
<keyword evidence="1" id="KW-0812">Transmembrane</keyword>
<evidence type="ECO:0000256" key="1">
    <source>
        <dbReference type="SAM" id="Phobius"/>
    </source>
</evidence>
<evidence type="ECO:0000313" key="2">
    <source>
        <dbReference type="EMBL" id="SDU31793.1"/>
    </source>
</evidence>
<keyword evidence="1" id="KW-0472">Membrane</keyword>
<dbReference type="STRING" id="1434072.SAMN05216210_3076"/>
<keyword evidence="3" id="KW-1185">Reference proteome</keyword>
<organism evidence="2 3">
    <name type="scientific">Halopseudomonas salegens</name>
    <dbReference type="NCBI Taxonomy" id="1434072"/>
    <lineage>
        <taxon>Bacteria</taxon>
        <taxon>Pseudomonadati</taxon>
        <taxon>Pseudomonadota</taxon>
        <taxon>Gammaproteobacteria</taxon>
        <taxon>Pseudomonadales</taxon>
        <taxon>Pseudomonadaceae</taxon>
        <taxon>Halopseudomonas</taxon>
    </lineage>
</organism>
<dbReference type="AlphaFoldDB" id="A0A1H2HIY1"/>
<evidence type="ECO:0000313" key="3">
    <source>
        <dbReference type="Proteomes" id="UP000243924"/>
    </source>
</evidence>
<dbReference type="Proteomes" id="UP000243924">
    <property type="component" value="Chromosome I"/>
</dbReference>
<name>A0A1H2HIY1_9GAMM</name>
<keyword evidence="1" id="KW-1133">Transmembrane helix</keyword>
<protein>
    <submittedName>
        <fullName evidence="2">Uncharacterized protein</fullName>
    </submittedName>
</protein>
<proteinExistence type="predicted"/>
<accession>A0A1H2HIY1</accession>
<dbReference type="EMBL" id="LT629787">
    <property type="protein sequence ID" value="SDU31793.1"/>
    <property type="molecule type" value="Genomic_DNA"/>
</dbReference>